<dbReference type="Pfam" id="PF00809">
    <property type="entry name" value="Pterin_bind"/>
    <property type="match status" value="1"/>
</dbReference>
<dbReference type="InterPro" id="IPR003726">
    <property type="entry name" value="HCY_dom"/>
</dbReference>
<evidence type="ECO:0000256" key="3">
    <source>
        <dbReference type="ARBA" id="ARBA00005178"/>
    </source>
</evidence>
<reference evidence="27 28" key="1">
    <citation type="submission" date="2024-03" db="EMBL/GenBank/DDBJ databases">
        <title>The Acrasis kona genome and developmental transcriptomes reveal deep origins of eukaryotic multicellular pathways.</title>
        <authorList>
            <person name="Sheikh S."/>
            <person name="Fu C.-J."/>
            <person name="Brown M.W."/>
            <person name="Baldauf S.L."/>
        </authorList>
    </citation>
    <scope>NUCLEOTIDE SEQUENCE [LARGE SCALE GENOMIC DNA]</scope>
    <source>
        <strain evidence="27 28">ATCC MYA-3509</strain>
    </source>
</reference>
<dbReference type="EMBL" id="JAOPGA020001332">
    <property type="protein sequence ID" value="KAL0487344.1"/>
    <property type="molecule type" value="Genomic_DNA"/>
</dbReference>
<dbReference type="GO" id="GO:0008270">
    <property type="term" value="F:zinc ion binding"/>
    <property type="evidence" value="ECO:0007669"/>
    <property type="project" value="InterPro"/>
</dbReference>
<feature type="binding site" evidence="19">
    <location>
        <position position="671"/>
    </location>
    <ligand>
        <name>methylcob(III)alamin</name>
        <dbReference type="ChEBI" id="CHEBI:28115"/>
    </ligand>
</feature>
<dbReference type="Pfam" id="PF02607">
    <property type="entry name" value="B12-binding_2"/>
    <property type="match status" value="1"/>
</dbReference>
<feature type="non-terminal residue" evidence="27">
    <location>
        <position position="1"/>
    </location>
</feature>
<feature type="binding site" description="axial binding residue" evidence="18">
    <location>
        <position position="626"/>
    </location>
    <ligand>
        <name>methylcob(III)alamin</name>
        <dbReference type="ChEBI" id="CHEBI:28115"/>
    </ligand>
    <ligandPart>
        <name>Co</name>
        <dbReference type="ChEBI" id="CHEBI:27638"/>
    </ligandPart>
</feature>
<evidence type="ECO:0000256" key="4">
    <source>
        <dbReference type="ARBA" id="ARBA00010398"/>
    </source>
</evidence>
<evidence type="ECO:0000256" key="5">
    <source>
        <dbReference type="ARBA" id="ARBA00012032"/>
    </source>
</evidence>
<accession>A0AAW2ZDB6</accession>
<keyword evidence="12" id="KW-0677">Repeat</keyword>
<dbReference type="PANTHER" id="PTHR45833">
    <property type="entry name" value="METHIONINE SYNTHASE"/>
    <property type="match status" value="1"/>
</dbReference>
<feature type="domain" description="B12-binding N-terminal" evidence="26">
    <location>
        <begin position="509"/>
        <end position="603"/>
    </location>
</feature>
<dbReference type="FunFam" id="3.40.50.280:FF:000001">
    <property type="entry name" value="Methionine synthase"/>
    <property type="match status" value="1"/>
</dbReference>
<dbReference type="Gene3D" id="3.20.20.330">
    <property type="entry name" value="Homocysteine-binding-like domain"/>
    <property type="match status" value="1"/>
</dbReference>
<feature type="binding site" evidence="18 20">
    <location>
        <position position="103"/>
    </location>
    <ligand>
        <name>Zn(2+)</name>
        <dbReference type="ChEBI" id="CHEBI:29105"/>
    </ligand>
</feature>
<evidence type="ECO:0000259" key="25">
    <source>
        <dbReference type="PROSITE" id="PS51332"/>
    </source>
</evidence>
<keyword evidence="15" id="KW-0170">Cobalt</keyword>
<sequence>SVEDPGFRNVTFDDLVKAYHEQIEGLIDGGADILLIETIFDTLNAKAAIFAALDYFEKKNALYPIFISGTITDSSGRTLSGQTTEAFYISVMHSNMQCIGLNCALGTKQMKPYIEALSNISECYVSAYPNAGLPDEMGAYRQKPEEMAEEVREFLKLGYVNIVGGCCGSTPDHIAAIARVAKEYPVRKPKQPSTEMRLSGLEPLFYTSKSNFMNVGERCNVAGSIRFKKLIMNHKYDEALSIARAQVESGAQILDVNMDEGLLDSHFAMQKFLFLVASEPDIAKIPVMVDSSKFSVIEKGLKCLQGKCVVNSLSLKEGETQFVEQARKVLKYGAAVVVMAFDEEGQATDGKRKFEICSRAYHILVDQVGFKPQDVIFDPNILTIATGIDEHNPYAIEFFDAIKSIKSNLPYAKVSGGVSNLSFSFRGLEPIREAMHSAFLYHAIGFGMDMGIVNAGALPIYDDIPKDTLKLVEDAIWNKHEQATENLLAYSEIIKNQKSTGSTVAANADLLQWRNQSVEERLKHALVKGIVEFVDEDAEEARVQLQSPLSVIEGPLMGGMNVVGDLFGSGKMFLPQVIKSARVMKKAVKYLIPFMEKEKEEKRKMGISQRTNAGKVLLATVKGDVHDIGKNIVAVVLGCNNYEVIDMGVMVPCDKILEMAKNEQVDVIGLSGLITPSLDEMVHVAKEMQRLDFKVPLLIGGATTSRTHTAVKISPHYKSPAVHVLDASRSVTVVSSLLDPKQIKDYMDEIDELYEDLRQEHFDQLQERSFLTIQQSRDLGLKIDFDAKPPVQPPTFIGERVFRNFELQKLTCRIDWNPFFSVWQIKGKYPNRGYPKIFNDPQVGEEAKKLHEAALVYLEDIVKNGLLEARGIVAFYQAHSDQDDIVIVDKESQSEMGRLHGLRQQQEKESASPYMCISDFIAPKGYNDHTGFFAVGIFGVDELCEKYRQVDDDYSIIMIKALADRLAEAFAEVLHEQVRKEYWGYAKNEELDTEALLKVQYQGIRPAPGYPSQPDHTEKIAMWKMARIAEQTGIELSDSLSMIPAASVSALLFSHEQSQYFAVGKVNRDQVQDYADRKKMSVQETERNISSIIGYE</sequence>
<keyword evidence="13 18" id="KW-0862">Zinc</keyword>
<comment type="caution">
    <text evidence="27">The sequence shown here is derived from an EMBL/GenBank/DDBJ whole genome shotgun (WGS) entry which is preliminary data.</text>
</comment>
<dbReference type="PIRSF" id="PIRSF000381">
    <property type="entry name" value="MetH"/>
    <property type="match status" value="1"/>
</dbReference>
<evidence type="ECO:0000256" key="7">
    <source>
        <dbReference type="ARBA" id="ARBA00022605"/>
    </source>
</evidence>
<dbReference type="PROSITE" id="PS51337">
    <property type="entry name" value="B12_BINDING_NTER"/>
    <property type="match status" value="1"/>
</dbReference>
<evidence type="ECO:0000259" key="23">
    <source>
        <dbReference type="PROSITE" id="PS50972"/>
    </source>
</evidence>
<comment type="cofactor">
    <cofactor evidence="2 18">
        <name>methylcob(III)alamin</name>
        <dbReference type="ChEBI" id="CHEBI:28115"/>
    </cofactor>
</comment>
<feature type="domain" description="B12-binding" evidence="25">
    <location>
        <begin position="613"/>
        <end position="748"/>
    </location>
</feature>
<keyword evidence="14" id="KW-0486">Methionine biosynthesis</keyword>
<dbReference type="Gene3D" id="3.20.20.20">
    <property type="entry name" value="Dihydropteroate synthase-like"/>
    <property type="match status" value="1"/>
</dbReference>
<comment type="similarity">
    <text evidence="4">Belongs to the vitamin-B12 dependent methionine synthase family.</text>
</comment>
<dbReference type="InterPro" id="IPR004223">
    <property type="entry name" value="VitB12-dep_Met_synth_activ_dom"/>
</dbReference>
<dbReference type="GO" id="GO:0031419">
    <property type="term" value="F:cobalamin binding"/>
    <property type="evidence" value="ECO:0007669"/>
    <property type="project" value="UniProtKB-KW"/>
</dbReference>
<dbReference type="SUPFAM" id="SSF56507">
    <property type="entry name" value="Methionine synthase activation domain-like"/>
    <property type="match status" value="1"/>
</dbReference>
<dbReference type="Gene3D" id="1.10.288.10">
    <property type="entry name" value="Cobalamin-dependent Methionine Synthase, domain 2"/>
    <property type="match status" value="1"/>
</dbReference>
<evidence type="ECO:0000256" key="20">
    <source>
        <dbReference type="PROSITE-ProRule" id="PRU00333"/>
    </source>
</evidence>
<feature type="binding site" evidence="19">
    <location>
        <begin position="623"/>
        <end position="627"/>
    </location>
    <ligand>
        <name>methylcob(III)alamin</name>
        <dbReference type="ChEBI" id="CHEBI:28115"/>
    </ligand>
</feature>
<dbReference type="Gene3D" id="3.40.50.280">
    <property type="entry name" value="Cobalamin-binding domain"/>
    <property type="match status" value="1"/>
</dbReference>
<dbReference type="InterPro" id="IPR006158">
    <property type="entry name" value="Cobalamin-bd"/>
</dbReference>
<dbReference type="InterPro" id="IPR037010">
    <property type="entry name" value="VitB12-dep_Met_synth_activ_sf"/>
</dbReference>
<dbReference type="EC" id="2.1.1.13" evidence="5"/>
<feature type="domain" description="AdoMet activation" evidence="24">
    <location>
        <begin position="764"/>
        <end position="1096"/>
    </location>
</feature>
<dbReference type="Proteomes" id="UP001431209">
    <property type="component" value="Unassembled WGS sequence"/>
</dbReference>
<evidence type="ECO:0000256" key="1">
    <source>
        <dbReference type="ARBA" id="ARBA00001947"/>
    </source>
</evidence>
<proteinExistence type="inferred from homology"/>
<evidence type="ECO:0000256" key="10">
    <source>
        <dbReference type="ARBA" id="ARBA00022691"/>
    </source>
</evidence>
<dbReference type="SUPFAM" id="SSF51717">
    <property type="entry name" value="Dihydropteroate synthetase-like"/>
    <property type="match status" value="1"/>
</dbReference>
<dbReference type="InterPro" id="IPR050554">
    <property type="entry name" value="Met_Synthase/Corrinoid"/>
</dbReference>
<dbReference type="SUPFAM" id="SSF82282">
    <property type="entry name" value="Homocysteine S-methyltransferase"/>
    <property type="match status" value="1"/>
</dbReference>
<evidence type="ECO:0000256" key="18">
    <source>
        <dbReference type="PIRSR" id="PIRSR000381-1"/>
    </source>
</evidence>
<keyword evidence="28" id="KW-1185">Reference proteome</keyword>
<dbReference type="SMART" id="SM01018">
    <property type="entry name" value="B12-binding_2"/>
    <property type="match status" value="1"/>
</dbReference>
<keyword evidence="8 18" id="KW-0846">Cobalamin</keyword>
<dbReference type="Gene3D" id="1.10.1240.10">
    <property type="entry name" value="Methionine synthase domain"/>
    <property type="match status" value="1"/>
</dbReference>
<feature type="domain" description="Hcy-binding" evidence="22">
    <location>
        <begin position="1"/>
        <end position="181"/>
    </location>
</feature>
<evidence type="ECO:0000256" key="8">
    <source>
        <dbReference type="ARBA" id="ARBA00022628"/>
    </source>
</evidence>
<dbReference type="CDD" id="cd02069">
    <property type="entry name" value="methionine_synthase_B12_BD"/>
    <property type="match status" value="1"/>
</dbReference>
<evidence type="ECO:0000256" key="16">
    <source>
        <dbReference type="ARBA" id="ARBA00030163"/>
    </source>
</evidence>
<feature type="binding site" evidence="18 20">
    <location>
        <position position="167"/>
    </location>
    <ligand>
        <name>Zn(2+)</name>
        <dbReference type="ChEBI" id="CHEBI:29105"/>
    </ligand>
</feature>
<dbReference type="SUPFAM" id="SSF47644">
    <property type="entry name" value="Methionine synthase domain"/>
    <property type="match status" value="1"/>
</dbReference>
<dbReference type="NCBIfam" id="TIGR02082">
    <property type="entry name" value="metH"/>
    <property type="match status" value="1"/>
</dbReference>
<dbReference type="GO" id="GO:0046653">
    <property type="term" value="P:tetrahydrofolate metabolic process"/>
    <property type="evidence" value="ECO:0007669"/>
    <property type="project" value="TreeGrafter"/>
</dbReference>
<dbReference type="InterPro" id="IPR000489">
    <property type="entry name" value="Pterin-binding_dom"/>
</dbReference>
<comment type="cofactor">
    <cofactor evidence="1 20">
        <name>Zn(2+)</name>
        <dbReference type="ChEBI" id="CHEBI:29105"/>
    </cofactor>
</comment>
<dbReference type="InterPro" id="IPR011005">
    <property type="entry name" value="Dihydropteroate_synth-like_sf"/>
</dbReference>
<dbReference type="GO" id="GO:0005829">
    <property type="term" value="C:cytosol"/>
    <property type="evidence" value="ECO:0007669"/>
    <property type="project" value="TreeGrafter"/>
</dbReference>
<keyword evidence="7" id="KW-0028">Amino-acid biosynthesis</keyword>
<dbReference type="CDD" id="cd00740">
    <property type="entry name" value="MeTr"/>
    <property type="match status" value="1"/>
</dbReference>
<evidence type="ECO:0000256" key="14">
    <source>
        <dbReference type="ARBA" id="ARBA00023167"/>
    </source>
</evidence>
<dbReference type="FunFam" id="1.10.1240.10:FF:000001">
    <property type="entry name" value="Methionine synthase"/>
    <property type="match status" value="1"/>
</dbReference>
<evidence type="ECO:0000256" key="2">
    <source>
        <dbReference type="ARBA" id="ARBA00001956"/>
    </source>
</evidence>
<protein>
    <recommendedName>
        <fullName evidence="5">methionine synthase</fullName>
        <ecNumber evidence="5">2.1.1.13</ecNumber>
    </recommendedName>
    <alternativeName>
        <fullName evidence="17">5-methyltetrahydrofolate--homocysteine methyltransferase</fullName>
    </alternativeName>
    <alternativeName>
        <fullName evidence="16">Vitamin-B12 dependent methionine synthase</fullName>
    </alternativeName>
</protein>
<feature type="binding site" evidence="19">
    <location>
        <position position="675"/>
    </location>
    <ligand>
        <name>methylcob(III)alamin</name>
        <dbReference type="ChEBI" id="CHEBI:28115"/>
    </ligand>
</feature>
<dbReference type="GO" id="GO:0032259">
    <property type="term" value="P:methylation"/>
    <property type="evidence" value="ECO:0007669"/>
    <property type="project" value="UniProtKB-KW"/>
</dbReference>
<evidence type="ECO:0000256" key="12">
    <source>
        <dbReference type="ARBA" id="ARBA00022737"/>
    </source>
</evidence>
<feature type="binding site" evidence="18 20">
    <location>
        <position position="166"/>
    </location>
    <ligand>
        <name>Zn(2+)</name>
        <dbReference type="ChEBI" id="CHEBI:29105"/>
    </ligand>
</feature>
<keyword evidence="11 18" id="KW-0479">Metal-binding</keyword>
<dbReference type="FunFam" id="3.20.20.330:FF:000001">
    <property type="entry name" value="Methionine synthase"/>
    <property type="match status" value="1"/>
</dbReference>
<dbReference type="FunFam" id="3.20.20.20:FF:000002">
    <property type="entry name" value="Methionine synthase"/>
    <property type="match status" value="1"/>
</dbReference>
<dbReference type="GO" id="GO:0008705">
    <property type="term" value="F:methionine synthase activity"/>
    <property type="evidence" value="ECO:0007669"/>
    <property type="project" value="UniProtKB-EC"/>
</dbReference>
<dbReference type="Pfam" id="PF02310">
    <property type="entry name" value="B12-binding"/>
    <property type="match status" value="1"/>
</dbReference>
<dbReference type="PROSITE" id="PS51332">
    <property type="entry name" value="B12_BINDING"/>
    <property type="match status" value="1"/>
</dbReference>
<dbReference type="InterPro" id="IPR036724">
    <property type="entry name" value="Cobalamin-bd_sf"/>
</dbReference>
<dbReference type="PANTHER" id="PTHR45833:SF1">
    <property type="entry name" value="METHIONINE SYNTHASE"/>
    <property type="match status" value="1"/>
</dbReference>
<dbReference type="InterPro" id="IPR003759">
    <property type="entry name" value="Cbl-bd_cap"/>
</dbReference>
<evidence type="ECO:0000256" key="21">
    <source>
        <dbReference type="PROSITE-ProRule" id="PRU00346"/>
    </source>
</evidence>
<dbReference type="InterPro" id="IPR036589">
    <property type="entry name" value="HCY_dom_sf"/>
</dbReference>
<dbReference type="Pfam" id="PF02574">
    <property type="entry name" value="S-methyl_trans"/>
    <property type="match status" value="1"/>
</dbReference>
<dbReference type="GO" id="GO:0050667">
    <property type="term" value="P:homocysteine metabolic process"/>
    <property type="evidence" value="ECO:0007669"/>
    <property type="project" value="TreeGrafter"/>
</dbReference>
<organism evidence="27 28">
    <name type="scientific">Acrasis kona</name>
    <dbReference type="NCBI Taxonomy" id="1008807"/>
    <lineage>
        <taxon>Eukaryota</taxon>
        <taxon>Discoba</taxon>
        <taxon>Heterolobosea</taxon>
        <taxon>Tetramitia</taxon>
        <taxon>Eutetramitia</taxon>
        <taxon>Acrasidae</taxon>
        <taxon>Acrasis</taxon>
    </lineage>
</organism>
<dbReference type="AlphaFoldDB" id="A0AAW2ZDB6"/>
<evidence type="ECO:0000256" key="17">
    <source>
        <dbReference type="ARBA" id="ARBA00031040"/>
    </source>
</evidence>
<dbReference type="PROSITE" id="PS50972">
    <property type="entry name" value="PTERIN_BINDING"/>
    <property type="match status" value="1"/>
</dbReference>
<dbReference type="PROSITE" id="PS50974">
    <property type="entry name" value="ADOMET_ACTIVATION"/>
    <property type="match status" value="1"/>
</dbReference>
<evidence type="ECO:0000259" key="24">
    <source>
        <dbReference type="PROSITE" id="PS50974"/>
    </source>
</evidence>
<dbReference type="InterPro" id="IPR011822">
    <property type="entry name" value="MetH"/>
</dbReference>
<feature type="binding site" evidence="19">
    <location>
        <position position="727"/>
    </location>
    <ligand>
        <name>methylcob(III)alamin</name>
        <dbReference type="ChEBI" id="CHEBI:28115"/>
    </ligand>
</feature>
<feature type="binding site" evidence="19">
    <location>
        <position position="1005"/>
    </location>
    <ligand>
        <name>S-adenosyl-L-methionine</name>
        <dbReference type="ChEBI" id="CHEBI:59789"/>
    </ligand>
</feature>
<comment type="pathway">
    <text evidence="3">Amino-acid biosynthesis; L-methionine biosynthesis via de novo pathway; L-methionine from L-homocysteine (MetH route): step 1/1.</text>
</comment>
<dbReference type="Pfam" id="PF02965">
    <property type="entry name" value="Met_synt_B12"/>
    <property type="match status" value="1"/>
</dbReference>
<evidence type="ECO:0000256" key="13">
    <source>
        <dbReference type="ARBA" id="ARBA00022833"/>
    </source>
</evidence>
<feature type="binding site" evidence="19">
    <location>
        <position position="553"/>
    </location>
    <ligand>
        <name>methylcob(III)alamin</name>
        <dbReference type="ChEBI" id="CHEBI:28115"/>
    </ligand>
</feature>
<dbReference type="NCBIfam" id="NF007024">
    <property type="entry name" value="PRK09490.1"/>
    <property type="match status" value="1"/>
</dbReference>
<dbReference type="Gene3D" id="3.10.196.10">
    <property type="entry name" value="Vitamin B12-dependent methionine synthase, activation domain"/>
    <property type="match status" value="1"/>
</dbReference>
<keyword evidence="9 21" id="KW-0808">Transferase</keyword>
<dbReference type="PROSITE" id="PS50970">
    <property type="entry name" value="HCY"/>
    <property type="match status" value="1"/>
</dbReference>
<evidence type="ECO:0000259" key="22">
    <source>
        <dbReference type="PROSITE" id="PS50970"/>
    </source>
</evidence>
<dbReference type="InterPro" id="IPR033706">
    <property type="entry name" value="Met_synthase_B12-bd"/>
</dbReference>
<dbReference type="SUPFAM" id="SSF52242">
    <property type="entry name" value="Cobalamin (vitamin B12)-binding domain"/>
    <property type="match status" value="1"/>
</dbReference>
<gene>
    <name evidence="27" type="ORF">AKO1_015407</name>
</gene>
<keyword evidence="6 21" id="KW-0489">Methyltransferase</keyword>
<evidence type="ECO:0000256" key="6">
    <source>
        <dbReference type="ARBA" id="ARBA00022603"/>
    </source>
</evidence>
<evidence type="ECO:0000256" key="11">
    <source>
        <dbReference type="ARBA" id="ARBA00022723"/>
    </source>
</evidence>
<name>A0AAW2ZDB6_9EUKA</name>
<feature type="binding site" evidence="19">
    <location>
        <begin position="1060"/>
        <end position="1061"/>
    </location>
    <ligand>
        <name>S-adenosyl-L-methionine</name>
        <dbReference type="ChEBI" id="CHEBI:59789"/>
    </ligand>
</feature>
<feature type="binding site" evidence="19">
    <location>
        <position position="815"/>
    </location>
    <ligand>
        <name>S-adenosyl-L-methionine</name>
        <dbReference type="ChEBI" id="CHEBI:59789"/>
    </ligand>
</feature>
<evidence type="ECO:0000256" key="15">
    <source>
        <dbReference type="ARBA" id="ARBA00023285"/>
    </source>
</evidence>
<evidence type="ECO:0000313" key="28">
    <source>
        <dbReference type="Proteomes" id="UP001431209"/>
    </source>
</evidence>
<dbReference type="InterPro" id="IPR036594">
    <property type="entry name" value="Meth_synthase_dom"/>
</dbReference>
<evidence type="ECO:0000259" key="26">
    <source>
        <dbReference type="PROSITE" id="PS51337"/>
    </source>
</evidence>
<feature type="domain" description="Pterin-binding" evidence="23">
    <location>
        <begin position="212"/>
        <end position="473"/>
    </location>
</feature>
<evidence type="ECO:0000256" key="9">
    <source>
        <dbReference type="ARBA" id="ARBA00022679"/>
    </source>
</evidence>
<keyword evidence="10 19" id="KW-0949">S-adenosyl-L-methionine</keyword>
<evidence type="ECO:0000313" key="27">
    <source>
        <dbReference type="EMBL" id="KAL0487344.1"/>
    </source>
</evidence>
<evidence type="ECO:0000256" key="19">
    <source>
        <dbReference type="PIRSR" id="PIRSR000381-2"/>
    </source>
</evidence>